<dbReference type="EMBL" id="MLKD01000003">
    <property type="protein sequence ID" value="OQE28852.1"/>
    <property type="molecule type" value="Genomic_DNA"/>
</dbReference>
<dbReference type="Proteomes" id="UP000191285">
    <property type="component" value="Unassembled WGS sequence"/>
</dbReference>
<organism evidence="9 10">
    <name type="scientific">Penicillium steckii</name>
    <dbReference type="NCBI Taxonomy" id="303698"/>
    <lineage>
        <taxon>Eukaryota</taxon>
        <taxon>Fungi</taxon>
        <taxon>Dikarya</taxon>
        <taxon>Ascomycota</taxon>
        <taxon>Pezizomycotina</taxon>
        <taxon>Eurotiomycetes</taxon>
        <taxon>Eurotiomycetidae</taxon>
        <taxon>Eurotiales</taxon>
        <taxon>Aspergillaceae</taxon>
        <taxon>Penicillium</taxon>
    </lineage>
</organism>
<protein>
    <recommendedName>
        <fullName evidence="11">Seipin</fullName>
    </recommendedName>
</protein>
<sequence length="359" mass="40389">MAGSEYTDDETEFGEGFSPQATVLDAFLTPFRALFSKTAFRIYLNILLFIGTTFVLVGISGVAYAIFYFRFIPTIGIDREVHLQFGDGHPWGTASLKPEFVHSQPYDVAVTLELPRTPSNLDAGNFMIDLTLLSPQSGTALGSVSNTLSPISHARRPAILTYTSPLVDLARRVVRLPFYVVGWRREAETLEVQMLEKVEFARGARNLPQGLRLEIHSDAKMQFYSARVEFRARFTGLRWLMYRWKITSFVIFSSMFWTISMSTASLTWFVVSSILQSNTPKEEAKDEIKDEPEHEVKEESEPDEGNFSTGAVKIKDEDVESSRLLQSYPAEARESGMGSGLESAEAQGIQKRRIHSPDE</sequence>
<keyword evidence="6 8" id="KW-0472">Membrane</keyword>
<dbReference type="GO" id="GO:0005789">
    <property type="term" value="C:endoplasmic reticulum membrane"/>
    <property type="evidence" value="ECO:0007669"/>
    <property type="project" value="UniProtKB-SubCell"/>
</dbReference>
<proteinExistence type="predicted"/>
<dbReference type="InterPro" id="IPR009617">
    <property type="entry name" value="Seipin"/>
</dbReference>
<evidence type="ECO:0000256" key="5">
    <source>
        <dbReference type="ARBA" id="ARBA00023098"/>
    </source>
</evidence>
<feature type="compositionally biased region" description="Basic and acidic residues" evidence="7">
    <location>
        <begin position="280"/>
        <end position="299"/>
    </location>
</feature>
<evidence type="ECO:0000256" key="3">
    <source>
        <dbReference type="ARBA" id="ARBA00022824"/>
    </source>
</evidence>
<evidence type="ECO:0000256" key="8">
    <source>
        <dbReference type="SAM" id="Phobius"/>
    </source>
</evidence>
<dbReference type="AlphaFoldDB" id="A0A1V6TR51"/>
<gene>
    <name evidence="9" type="ORF">PENSTE_c003G01970</name>
</gene>
<dbReference type="GO" id="GO:0006629">
    <property type="term" value="P:lipid metabolic process"/>
    <property type="evidence" value="ECO:0007669"/>
    <property type="project" value="UniProtKB-KW"/>
</dbReference>
<evidence type="ECO:0008006" key="11">
    <source>
        <dbReference type="Google" id="ProtNLM"/>
    </source>
</evidence>
<name>A0A1V6TR51_9EURO</name>
<evidence type="ECO:0000256" key="1">
    <source>
        <dbReference type="ARBA" id="ARBA00004477"/>
    </source>
</evidence>
<feature type="transmembrane region" description="Helical" evidence="8">
    <location>
        <begin position="246"/>
        <end position="271"/>
    </location>
</feature>
<evidence type="ECO:0000256" key="6">
    <source>
        <dbReference type="ARBA" id="ARBA00023136"/>
    </source>
</evidence>
<evidence type="ECO:0000256" key="4">
    <source>
        <dbReference type="ARBA" id="ARBA00022989"/>
    </source>
</evidence>
<feature type="compositionally biased region" description="Basic residues" evidence="7">
    <location>
        <begin position="350"/>
        <end position="359"/>
    </location>
</feature>
<evidence type="ECO:0000256" key="7">
    <source>
        <dbReference type="SAM" id="MobiDB-lite"/>
    </source>
</evidence>
<feature type="transmembrane region" description="Helical" evidence="8">
    <location>
        <begin position="42"/>
        <end position="69"/>
    </location>
</feature>
<evidence type="ECO:0000256" key="2">
    <source>
        <dbReference type="ARBA" id="ARBA00022692"/>
    </source>
</evidence>
<dbReference type="Pfam" id="PF06775">
    <property type="entry name" value="Seipin"/>
    <property type="match status" value="1"/>
</dbReference>
<evidence type="ECO:0000313" key="10">
    <source>
        <dbReference type="Proteomes" id="UP000191285"/>
    </source>
</evidence>
<dbReference type="PANTHER" id="PTHR21212">
    <property type="entry name" value="BERNARDINELLI-SEIP CONGENITAL LIPODYSTROPHY 2 HOMOLOG BSCL2 PROTEIN"/>
    <property type="match status" value="1"/>
</dbReference>
<keyword evidence="4 8" id="KW-1133">Transmembrane helix</keyword>
<dbReference type="PANTHER" id="PTHR21212:SF0">
    <property type="entry name" value="SEIPIN"/>
    <property type="match status" value="1"/>
</dbReference>
<reference evidence="10" key="1">
    <citation type="journal article" date="2017" name="Nat. Microbiol.">
        <title>Global analysis of biosynthetic gene clusters reveals vast potential of secondary metabolite production in Penicillium species.</title>
        <authorList>
            <person name="Nielsen J.C."/>
            <person name="Grijseels S."/>
            <person name="Prigent S."/>
            <person name="Ji B."/>
            <person name="Dainat J."/>
            <person name="Nielsen K.F."/>
            <person name="Frisvad J.C."/>
            <person name="Workman M."/>
            <person name="Nielsen J."/>
        </authorList>
    </citation>
    <scope>NUCLEOTIDE SEQUENCE [LARGE SCALE GENOMIC DNA]</scope>
    <source>
        <strain evidence="10">IBT 24891</strain>
    </source>
</reference>
<feature type="region of interest" description="Disordered" evidence="7">
    <location>
        <begin position="280"/>
        <end position="359"/>
    </location>
</feature>
<dbReference type="OrthoDB" id="3990054at2759"/>
<dbReference type="CDD" id="cd23995">
    <property type="entry name" value="Seipin_BSCL2_like"/>
    <property type="match status" value="1"/>
</dbReference>
<dbReference type="STRING" id="303698.A0A1V6TR51"/>
<accession>A0A1V6TR51</accession>
<keyword evidence="3" id="KW-0256">Endoplasmic reticulum</keyword>
<keyword evidence="5" id="KW-0443">Lipid metabolism</keyword>
<comment type="caution">
    <text evidence="9">The sequence shown here is derived from an EMBL/GenBank/DDBJ whole genome shotgun (WGS) entry which is preliminary data.</text>
</comment>
<keyword evidence="10" id="KW-1185">Reference proteome</keyword>
<dbReference type="GO" id="GO:0140042">
    <property type="term" value="P:lipid droplet formation"/>
    <property type="evidence" value="ECO:0007669"/>
    <property type="project" value="UniProtKB-ARBA"/>
</dbReference>
<evidence type="ECO:0000313" key="9">
    <source>
        <dbReference type="EMBL" id="OQE28852.1"/>
    </source>
</evidence>
<keyword evidence="2 8" id="KW-0812">Transmembrane</keyword>
<comment type="subcellular location">
    <subcellularLocation>
        <location evidence="1">Endoplasmic reticulum membrane</location>
        <topology evidence="1">Multi-pass membrane protein</topology>
    </subcellularLocation>
</comment>